<evidence type="ECO:0000313" key="1">
    <source>
        <dbReference type="EMBL" id="JAH50906.1"/>
    </source>
</evidence>
<reference evidence="1" key="1">
    <citation type="submission" date="2014-11" db="EMBL/GenBank/DDBJ databases">
        <authorList>
            <person name="Amaro Gonzalez C."/>
        </authorList>
    </citation>
    <scope>NUCLEOTIDE SEQUENCE</scope>
</reference>
<dbReference type="AlphaFoldDB" id="A0A0E9TBD3"/>
<name>A0A0E9TBD3_ANGAN</name>
<dbReference type="EMBL" id="GBXM01057671">
    <property type="protein sequence ID" value="JAH50906.1"/>
    <property type="molecule type" value="Transcribed_RNA"/>
</dbReference>
<organism evidence="1">
    <name type="scientific">Anguilla anguilla</name>
    <name type="common">European freshwater eel</name>
    <name type="synonym">Muraena anguilla</name>
    <dbReference type="NCBI Taxonomy" id="7936"/>
    <lineage>
        <taxon>Eukaryota</taxon>
        <taxon>Metazoa</taxon>
        <taxon>Chordata</taxon>
        <taxon>Craniata</taxon>
        <taxon>Vertebrata</taxon>
        <taxon>Euteleostomi</taxon>
        <taxon>Actinopterygii</taxon>
        <taxon>Neopterygii</taxon>
        <taxon>Teleostei</taxon>
        <taxon>Anguilliformes</taxon>
        <taxon>Anguillidae</taxon>
        <taxon>Anguilla</taxon>
    </lineage>
</organism>
<proteinExistence type="predicted"/>
<accession>A0A0E9TBD3</accession>
<protein>
    <submittedName>
        <fullName evidence="1">Uncharacterized protein</fullName>
    </submittedName>
</protein>
<sequence length="70" mass="8380">MPSSYKPWVAWILKNKNKLKTENCHILIPPETHRTSDTFGNNKIISNSKHYKKFKIDLFAFGRRETRQQF</sequence>
<reference evidence="1" key="2">
    <citation type="journal article" date="2015" name="Fish Shellfish Immunol.">
        <title>Early steps in the European eel (Anguilla anguilla)-Vibrio vulnificus interaction in the gills: Role of the RtxA13 toxin.</title>
        <authorList>
            <person name="Callol A."/>
            <person name="Pajuelo D."/>
            <person name="Ebbesson L."/>
            <person name="Teles M."/>
            <person name="MacKenzie S."/>
            <person name="Amaro C."/>
        </authorList>
    </citation>
    <scope>NUCLEOTIDE SEQUENCE</scope>
</reference>